<accession>A0AAU8EV79</accession>
<keyword evidence="1" id="KW-0328">Glycosyltransferase</keyword>
<keyword evidence="2" id="KW-0808">Transferase</keyword>
<dbReference type="InterPro" id="IPR028098">
    <property type="entry name" value="Glyco_trans_4-like_N"/>
</dbReference>
<dbReference type="GO" id="GO:0016757">
    <property type="term" value="F:glycosyltransferase activity"/>
    <property type="evidence" value="ECO:0007669"/>
    <property type="project" value="UniProtKB-KW"/>
</dbReference>
<evidence type="ECO:0000256" key="2">
    <source>
        <dbReference type="ARBA" id="ARBA00022679"/>
    </source>
</evidence>
<dbReference type="AlphaFoldDB" id="A0AAU8EV79"/>
<evidence type="ECO:0000313" key="4">
    <source>
        <dbReference type="EMBL" id="XCH12546.1"/>
    </source>
</evidence>
<evidence type="ECO:0000259" key="3">
    <source>
        <dbReference type="Pfam" id="PF13579"/>
    </source>
</evidence>
<feature type="domain" description="Glycosyltransferase subfamily 4-like N-terminal" evidence="3">
    <location>
        <begin position="24"/>
        <end position="226"/>
    </location>
</feature>
<dbReference type="Pfam" id="PF13579">
    <property type="entry name" value="Glyco_trans_4_4"/>
    <property type="match status" value="1"/>
</dbReference>
<reference evidence="4" key="1">
    <citation type="submission" date="2024-06" db="EMBL/GenBank/DDBJ databases">
        <title>Biodegradation of dimethachlon by Arthrobacter sp. K5: mechanistic insights and ecological implications.</title>
        <authorList>
            <person name="Hu S."/>
            <person name="Lu P."/>
        </authorList>
    </citation>
    <scope>NUCLEOTIDE SEQUENCE</scope>
    <source>
        <strain evidence="4">K5</strain>
    </source>
</reference>
<gene>
    <name evidence="4" type="ORF">ABRP34_06045</name>
</gene>
<dbReference type="RefSeq" id="WP_353712581.1">
    <property type="nucleotide sequence ID" value="NZ_CP159279.1"/>
</dbReference>
<dbReference type="EMBL" id="CP159279">
    <property type="protein sequence ID" value="XCH12546.1"/>
    <property type="molecule type" value="Genomic_DNA"/>
</dbReference>
<dbReference type="Gene3D" id="3.40.50.2000">
    <property type="entry name" value="Glycogen Phosphorylase B"/>
    <property type="match status" value="2"/>
</dbReference>
<evidence type="ECO:0000256" key="1">
    <source>
        <dbReference type="ARBA" id="ARBA00022676"/>
    </source>
</evidence>
<dbReference type="SUPFAM" id="SSF53756">
    <property type="entry name" value="UDP-Glycosyltransferase/glycogen phosphorylase"/>
    <property type="match status" value="1"/>
</dbReference>
<name>A0AAU8EV79_9MICC</name>
<proteinExistence type="predicted"/>
<organism evidence="4">
    <name type="scientific">Arthrobacter sp. K5</name>
    <dbReference type="NCBI Taxonomy" id="2839623"/>
    <lineage>
        <taxon>Bacteria</taxon>
        <taxon>Bacillati</taxon>
        <taxon>Actinomycetota</taxon>
        <taxon>Actinomycetes</taxon>
        <taxon>Micrococcales</taxon>
        <taxon>Micrococcaceae</taxon>
        <taxon>Arthrobacter</taxon>
    </lineage>
</organism>
<sequence>MTKPHLLYIAFAFPPSTASSVYRCTAVANAFAEDGWDVTVLTVDPQVWSQISGVDEKLAESVHPDIRVVAVDDGGAEEPAKGDLRRYSRFRIEAPYLWKDALRRRSRRNFPEDFHGAWLKPASEAARSIHAEKPVDLVMASASPYVAFGVARAIEGVPYVMDYRDAWAFNTISGAEDFTPDSAVGKREAEYLHEAAQVWFVNSQIRDEYARRYPESAHLMRVVANGFDPQPGHARPAVQPAERPSFGYLGTLQYVNMPLQEFLDGWSAAFGPDSPQAEAVFRGKLSASGAAGAEILEIFGSGRQNGLRYDGPISKRDVAGFYGSMDALILLLSSGKYVTGGKTTEYLATGLPIVSVHDMENAATDLLRDYPLWFPAKELTPEGIANALRDCAEALQEPDEKRWAAAWAYGQQFLRSTILEPVIAELRGIAGYGAAKPQPATEERSQA</sequence>
<protein>
    <submittedName>
        <fullName evidence="4">Glycosyltransferase</fullName>
    </submittedName>
</protein>